<dbReference type="Gene3D" id="3.30.420.10">
    <property type="entry name" value="Ribonuclease H-like superfamily/Ribonuclease H"/>
    <property type="match status" value="1"/>
</dbReference>
<evidence type="ECO:0000313" key="5">
    <source>
        <dbReference type="EMBL" id="KAG3212625.1"/>
    </source>
</evidence>
<gene>
    <name evidence="1" type="ORF">PC113_g18002</name>
    <name evidence="2" type="ORF">PC115_g17551</name>
    <name evidence="3" type="ORF">PC117_g11734</name>
    <name evidence="4" type="ORF">PC118_g17695</name>
    <name evidence="5" type="ORF">PC129_g16421</name>
</gene>
<dbReference type="Proteomes" id="UP000774804">
    <property type="component" value="Unassembled WGS sequence"/>
</dbReference>
<dbReference type="Proteomes" id="UP000736787">
    <property type="component" value="Unassembled WGS sequence"/>
</dbReference>
<evidence type="ECO:0000313" key="3">
    <source>
        <dbReference type="EMBL" id="KAG2937333.1"/>
    </source>
</evidence>
<dbReference type="InterPro" id="IPR036397">
    <property type="entry name" value="RNaseH_sf"/>
</dbReference>
<dbReference type="EMBL" id="RCMK01000309">
    <property type="protein sequence ID" value="KAG2937333.1"/>
    <property type="molecule type" value="Genomic_DNA"/>
</dbReference>
<evidence type="ECO:0000313" key="2">
    <source>
        <dbReference type="EMBL" id="KAG2896295.1"/>
    </source>
</evidence>
<sequence length="181" mass="21510">MNTDEQRDWDLWVNFAVYAYDSGQHTTVKILPNELMMGRTLRSPNELLRTENVHEAGDVTEYHRKLITTMKHSLKCAEGAREQEQQRQAKYYNRRTKQQKMMMPGERVWVFRLLRGPKASKFIYQWIGPMRVIEPAGYDNCLVERKDTEDDPERYIVHVSFLVTYYYPTESLRRIAADIEA</sequence>
<dbReference type="Proteomes" id="UP000735874">
    <property type="component" value="Unassembled WGS sequence"/>
</dbReference>
<dbReference type="GO" id="GO:0003676">
    <property type="term" value="F:nucleic acid binding"/>
    <property type="evidence" value="ECO:0007669"/>
    <property type="project" value="InterPro"/>
</dbReference>
<dbReference type="EMBL" id="RCMI01000841">
    <property type="protein sequence ID" value="KAG2896295.1"/>
    <property type="molecule type" value="Genomic_DNA"/>
</dbReference>
<dbReference type="Proteomes" id="UP000697107">
    <property type="component" value="Unassembled WGS sequence"/>
</dbReference>
<protein>
    <submittedName>
        <fullName evidence="1">Uncharacterized protein</fullName>
    </submittedName>
</protein>
<accession>A0A8T0YRR2</accession>
<dbReference type="EMBL" id="RCMV01000816">
    <property type="protein sequence ID" value="KAG3212625.1"/>
    <property type="molecule type" value="Genomic_DNA"/>
</dbReference>
<proteinExistence type="predicted"/>
<dbReference type="EMBL" id="RCML01000821">
    <property type="protein sequence ID" value="KAG2968975.1"/>
    <property type="molecule type" value="Genomic_DNA"/>
</dbReference>
<dbReference type="VEuPathDB" id="FungiDB:PC110_g7623"/>
<reference evidence="1" key="1">
    <citation type="submission" date="2018-10" db="EMBL/GenBank/DDBJ databases">
        <title>Effector identification in a new, highly contiguous assembly of the strawberry crown rot pathogen Phytophthora cactorum.</title>
        <authorList>
            <person name="Armitage A.D."/>
            <person name="Nellist C.F."/>
            <person name="Bates H."/>
            <person name="Vickerstaff R.J."/>
            <person name="Harrison R.J."/>
        </authorList>
    </citation>
    <scope>NUCLEOTIDE SEQUENCE</scope>
    <source>
        <strain evidence="1">15-7</strain>
        <strain evidence="2">4032</strain>
        <strain evidence="3">4040</strain>
        <strain evidence="4">P415</strain>
        <strain evidence="5">P421</strain>
    </source>
</reference>
<name>A0A8T0YRR2_9STRA</name>
<comment type="caution">
    <text evidence="1">The sequence shown here is derived from an EMBL/GenBank/DDBJ whole genome shotgun (WGS) entry which is preliminary data.</text>
</comment>
<organism evidence="1 6">
    <name type="scientific">Phytophthora cactorum</name>
    <dbReference type="NCBI Taxonomy" id="29920"/>
    <lineage>
        <taxon>Eukaryota</taxon>
        <taxon>Sar</taxon>
        <taxon>Stramenopiles</taxon>
        <taxon>Oomycota</taxon>
        <taxon>Peronosporomycetes</taxon>
        <taxon>Peronosporales</taxon>
        <taxon>Peronosporaceae</taxon>
        <taxon>Phytophthora</taxon>
    </lineage>
</organism>
<dbReference type="Proteomes" id="UP000760860">
    <property type="component" value="Unassembled WGS sequence"/>
</dbReference>
<evidence type="ECO:0000313" key="4">
    <source>
        <dbReference type="EMBL" id="KAG2968975.1"/>
    </source>
</evidence>
<evidence type="ECO:0000313" key="6">
    <source>
        <dbReference type="Proteomes" id="UP000735874"/>
    </source>
</evidence>
<dbReference type="VEuPathDB" id="FungiDB:PC110_g7622"/>
<dbReference type="AlphaFoldDB" id="A0A8T0YRR2"/>
<dbReference type="EMBL" id="RCMG01000814">
    <property type="protein sequence ID" value="KAG2846314.1"/>
    <property type="molecule type" value="Genomic_DNA"/>
</dbReference>
<evidence type="ECO:0000313" key="1">
    <source>
        <dbReference type="EMBL" id="KAG2846314.1"/>
    </source>
</evidence>